<dbReference type="PROSITE" id="PS00478">
    <property type="entry name" value="LIM_DOMAIN_1"/>
    <property type="match status" value="1"/>
</dbReference>
<dbReference type="PROSITE" id="PS50023">
    <property type="entry name" value="LIM_DOMAIN_2"/>
    <property type="match status" value="1"/>
</dbReference>
<feature type="region of interest" description="Disordered" evidence="8">
    <location>
        <begin position="126"/>
        <end position="169"/>
    </location>
</feature>
<dbReference type="SUPFAM" id="SSF57716">
    <property type="entry name" value="Glucocorticoid receptor-like (DNA-binding domain)"/>
    <property type="match status" value="2"/>
</dbReference>
<evidence type="ECO:0000256" key="7">
    <source>
        <dbReference type="PROSITE-ProRule" id="PRU00125"/>
    </source>
</evidence>
<evidence type="ECO:0000313" key="10">
    <source>
        <dbReference type="EMBL" id="GMH50061.1"/>
    </source>
</evidence>
<gene>
    <name evidence="10" type="ORF">TL16_g00683</name>
</gene>
<evidence type="ECO:0000256" key="1">
    <source>
        <dbReference type="ARBA" id="ARBA00004123"/>
    </source>
</evidence>
<dbReference type="GO" id="GO:0046872">
    <property type="term" value="F:metal ion binding"/>
    <property type="evidence" value="ECO:0007669"/>
    <property type="project" value="UniProtKB-KW"/>
</dbReference>
<sequence>MSRFSAAPKCPKCSKSAYANESVIAIGQTWHIACFACASCSKGLGRDASNACDNNGSPYCKACYGKIFGPKGIGFGSTLGDTGLASAETTKTSELSTQERTPPSTTPQQQQITAPANPVSIARACYSSTPSTSTSTSLPSQAQAQAQAQAQPAKVRPRRVGDPSRTITI</sequence>
<dbReference type="FunFam" id="2.10.110.10:FF:000001">
    <property type="entry name" value="Cysteine and glycine-rich protein 1"/>
    <property type="match status" value="1"/>
</dbReference>
<evidence type="ECO:0000256" key="5">
    <source>
        <dbReference type="ARBA" id="ARBA00023038"/>
    </source>
</evidence>
<evidence type="ECO:0000256" key="3">
    <source>
        <dbReference type="ARBA" id="ARBA00022737"/>
    </source>
</evidence>
<comment type="caution">
    <text evidence="10">The sequence shown here is derived from an EMBL/GenBank/DDBJ whole genome shotgun (WGS) entry which is preliminary data.</text>
</comment>
<dbReference type="AlphaFoldDB" id="A0A9W6ZCX9"/>
<dbReference type="Pfam" id="PF00412">
    <property type="entry name" value="LIM"/>
    <property type="match status" value="1"/>
</dbReference>
<dbReference type="CDD" id="cd09326">
    <property type="entry name" value="LIM_CRP_like"/>
    <property type="match status" value="1"/>
</dbReference>
<proteinExistence type="predicted"/>
<evidence type="ECO:0000256" key="4">
    <source>
        <dbReference type="ARBA" id="ARBA00022833"/>
    </source>
</evidence>
<feature type="domain" description="LIM zinc-binding" evidence="9">
    <location>
        <begin position="8"/>
        <end position="70"/>
    </location>
</feature>
<dbReference type="Proteomes" id="UP001162640">
    <property type="component" value="Unassembled WGS sequence"/>
</dbReference>
<dbReference type="GO" id="GO:0030036">
    <property type="term" value="P:actin cytoskeleton organization"/>
    <property type="evidence" value="ECO:0007669"/>
    <property type="project" value="TreeGrafter"/>
</dbReference>
<name>A0A9W6ZCX9_9STRA</name>
<evidence type="ECO:0000313" key="11">
    <source>
        <dbReference type="Proteomes" id="UP001162640"/>
    </source>
</evidence>
<evidence type="ECO:0000259" key="9">
    <source>
        <dbReference type="PROSITE" id="PS50023"/>
    </source>
</evidence>
<evidence type="ECO:0000256" key="8">
    <source>
        <dbReference type="SAM" id="MobiDB-lite"/>
    </source>
</evidence>
<feature type="compositionally biased region" description="Polar residues" evidence="8">
    <location>
        <begin position="87"/>
        <end position="96"/>
    </location>
</feature>
<feature type="compositionally biased region" description="Low complexity" evidence="8">
    <location>
        <begin position="127"/>
        <end position="153"/>
    </location>
</feature>
<keyword evidence="3" id="KW-0677">Repeat</keyword>
<feature type="region of interest" description="Disordered" evidence="8">
    <location>
        <begin position="86"/>
        <end position="114"/>
    </location>
</feature>
<dbReference type="PANTHER" id="PTHR24215:SF35">
    <property type="entry name" value="MUSCLE LIM PROTEIN MLP84B"/>
    <property type="match status" value="1"/>
</dbReference>
<evidence type="ECO:0000256" key="6">
    <source>
        <dbReference type="ARBA" id="ARBA00023242"/>
    </source>
</evidence>
<keyword evidence="6" id="KW-0539">Nucleus</keyword>
<dbReference type="Gene3D" id="2.10.110.10">
    <property type="entry name" value="Cysteine Rich Protein"/>
    <property type="match status" value="1"/>
</dbReference>
<dbReference type="InterPro" id="IPR001781">
    <property type="entry name" value="Znf_LIM"/>
</dbReference>
<protein>
    <recommendedName>
        <fullName evidence="9">LIM zinc-binding domain-containing protein</fullName>
    </recommendedName>
</protein>
<comment type="subcellular location">
    <subcellularLocation>
        <location evidence="1">Nucleus</location>
    </subcellularLocation>
</comment>
<accession>A0A9W6ZCX9</accession>
<keyword evidence="4 7" id="KW-0862">Zinc</keyword>
<dbReference type="GO" id="GO:0005737">
    <property type="term" value="C:cytoplasm"/>
    <property type="evidence" value="ECO:0007669"/>
    <property type="project" value="TreeGrafter"/>
</dbReference>
<reference evidence="11" key="1">
    <citation type="journal article" date="2023" name="Commun. Biol.">
        <title>Genome analysis of Parmales, the sister group of diatoms, reveals the evolutionary specialization of diatoms from phago-mixotrophs to photoautotrophs.</title>
        <authorList>
            <person name="Ban H."/>
            <person name="Sato S."/>
            <person name="Yoshikawa S."/>
            <person name="Yamada K."/>
            <person name="Nakamura Y."/>
            <person name="Ichinomiya M."/>
            <person name="Sato N."/>
            <person name="Blanc-Mathieu R."/>
            <person name="Endo H."/>
            <person name="Kuwata A."/>
            <person name="Ogata H."/>
        </authorList>
    </citation>
    <scope>NUCLEOTIDE SEQUENCE [LARGE SCALE GENOMIC DNA]</scope>
</reference>
<dbReference type="EMBL" id="BLQM01000013">
    <property type="protein sequence ID" value="GMH50061.1"/>
    <property type="molecule type" value="Genomic_DNA"/>
</dbReference>
<feature type="compositionally biased region" description="Low complexity" evidence="8">
    <location>
        <begin position="98"/>
        <end position="114"/>
    </location>
</feature>
<dbReference type="SMART" id="SM00132">
    <property type="entry name" value="LIM"/>
    <property type="match status" value="1"/>
</dbReference>
<dbReference type="GO" id="GO:0005634">
    <property type="term" value="C:nucleus"/>
    <property type="evidence" value="ECO:0007669"/>
    <property type="project" value="UniProtKB-SubCell"/>
</dbReference>
<keyword evidence="2 7" id="KW-0479">Metal-binding</keyword>
<dbReference type="PANTHER" id="PTHR24215">
    <property type="entry name" value="RHO-GTPASE-ACTIVATING PROTEIN LRG1"/>
    <property type="match status" value="1"/>
</dbReference>
<evidence type="ECO:0000256" key="2">
    <source>
        <dbReference type="ARBA" id="ARBA00022723"/>
    </source>
</evidence>
<organism evidence="10 11">
    <name type="scientific">Triparma laevis f. inornata</name>
    <dbReference type="NCBI Taxonomy" id="1714386"/>
    <lineage>
        <taxon>Eukaryota</taxon>
        <taxon>Sar</taxon>
        <taxon>Stramenopiles</taxon>
        <taxon>Ochrophyta</taxon>
        <taxon>Bolidophyceae</taxon>
        <taxon>Parmales</taxon>
        <taxon>Triparmaceae</taxon>
        <taxon>Triparma</taxon>
    </lineage>
</organism>
<keyword evidence="5 7" id="KW-0440">LIM domain</keyword>